<accession>A0A1C3E8D5</accession>
<reference evidence="1 2" key="1">
    <citation type="submission" date="2016-05" db="EMBL/GenBank/DDBJ databases">
        <title>Genomic and physiological characterization of Planctopirus sp. isolated from fresh water lake.</title>
        <authorList>
            <person name="Subhash Y."/>
            <person name="Ramana C."/>
        </authorList>
    </citation>
    <scope>NUCLEOTIDE SEQUENCE [LARGE SCALE GENOMIC DNA]</scope>
    <source>
        <strain evidence="1 2">JC280</strain>
    </source>
</reference>
<protein>
    <submittedName>
        <fullName evidence="1">Uncharacterized protein</fullName>
    </submittedName>
</protein>
<name>A0A1C3E8D5_9PLAN</name>
<keyword evidence="2" id="KW-1185">Reference proteome</keyword>
<gene>
    <name evidence="1" type="ORF">A6X21_08500</name>
</gene>
<organism evidence="1 2">
    <name type="scientific">Planctopirus hydrillae</name>
    <dbReference type="NCBI Taxonomy" id="1841610"/>
    <lineage>
        <taxon>Bacteria</taxon>
        <taxon>Pseudomonadati</taxon>
        <taxon>Planctomycetota</taxon>
        <taxon>Planctomycetia</taxon>
        <taxon>Planctomycetales</taxon>
        <taxon>Planctomycetaceae</taxon>
        <taxon>Planctopirus</taxon>
    </lineage>
</organism>
<evidence type="ECO:0000313" key="1">
    <source>
        <dbReference type="EMBL" id="ODA29481.1"/>
    </source>
</evidence>
<proteinExistence type="predicted"/>
<evidence type="ECO:0000313" key="2">
    <source>
        <dbReference type="Proteomes" id="UP000094828"/>
    </source>
</evidence>
<dbReference type="EMBL" id="LYDR01000128">
    <property type="protein sequence ID" value="ODA29481.1"/>
    <property type="molecule type" value="Genomic_DNA"/>
</dbReference>
<dbReference type="Proteomes" id="UP000094828">
    <property type="component" value="Unassembled WGS sequence"/>
</dbReference>
<comment type="caution">
    <text evidence="1">The sequence shown here is derived from an EMBL/GenBank/DDBJ whole genome shotgun (WGS) entry which is preliminary data.</text>
</comment>
<dbReference type="AlphaFoldDB" id="A0A1C3E8D5"/>
<sequence length="65" mass="7229">MTAGFEGMGTEMGQDGVWGYIRLGSGGVNGFQQRMREVLSIKRKTLVPLAHRSLEDEQPVPPWII</sequence>